<evidence type="ECO:0000313" key="2">
    <source>
        <dbReference type="EMBL" id="KAH0566137.1"/>
    </source>
</evidence>
<reference evidence="2" key="1">
    <citation type="submission" date="2021-03" db="EMBL/GenBank/DDBJ databases">
        <title>Comparative genomics and phylogenomic investigation of the class Geoglossomycetes provide insights into ecological specialization and systematics.</title>
        <authorList>
            <person name="Melie T."/>
            <person name="Pirro S."/>
            <person name="Miller A.N."/>
            <person name="Quandt A."/>
        </authorList>
    </citation>
    <scope>NUCLEOTIDE SEQUENCE</scope>
    <source>
        <strain evidence="2">CAQ_001_2017</strain>
    </source>
</reference>
<keyword evidence="3" id="KW-1185">Reference proteome</keyword>
<gene>
    <name evidence="2" type="ORF">GP486_000467</name>
</gene>
<sequence>MQPNQNTAWQEPKQRAYPQAPQLNHSITHVDLAGIYTISFKSASETDKLLFNTPDTMPRPKRTKVENLRPPSRRVAQRTPAESTTPLRRNPSREASSVTEDNSDDSDGLVTSFTPKRKSQAQASGGFAMMRGGLGFGDVKGAHIRTRPAGTHTEKIGHAGAMERLKMRRDAALKAGKEVECGRTEGEKPTETSADNADGGLSDAKDTPGIESSVLAISNFKRRARQPSILRSAVQDPQDNDGEDVFEPEDESTPLRLSTSTPTLQQGLSYGSPSPLLPGSNSRKRKLTPPQLEAPRSSPPIALDLFSTETQLEHTYSSSSFPEANDQNMENGSQDTRTDSHVLSETMVPPQSSSPAMQDVDVFPDVHPNPEQQEASSQTAKRQCRRPPRKTQTRQADQDEVSGVEIFQSDGEDSTDITTLTRNSRRKDSRRGEAPISTAALQNLLPRRRRRAPPDEFDIIESSDIDSERTRLNPYKNEPSTAPFKKDAKKRQSNSNGRRVGLGKAASKGEKGAPLQNRTVETPATKASRTYSRQASSDKENDGLSSSSAEGDSLAPVDSNEETPNQEESKKGKKILKQLARKFKDVDNWKLDFEEDSASGSSPLGAR</sequence>
<evidence type="ECO:0000256" key="1">
    <source>
        <dbReference type="SAM" id="MobiDB-lite"/>
    </source>
</evidence>
<feature type="region of interest" description="Disordered" evidence="1">
    <location>
        <begin position="228"/>
        <end position="574"/>
    </location>
</feature>
<feature type="compositionally biased region" description="Low complexity" evidence="1">
    <location>
        <begin position="254"/>
        <end position="281"/>
    </location>
</feature>
<feature type="region of interest" description="Disordered" evidence="1">
    <location>
        <begin position="176"/>
        <end position="210"/>
    </location>
</feature>
<feature type="region of interest" description="Disordered" evidence="1">
    <location>
        <begin position="587"/>
        <end position="607"/>
    </location>
</feature>
<dbReference type="EMBL" id="JAGHQM010000032">
    <property type="protein sequence ID" value="KAH0566137.1"/>
    <property type="molecule type" value="Genomic_DNA"/>
</dbReference>
<feature type="compositionally biased region" description="Acidic residues" evidence="1">
    <location>
        <begin position="238"/>
        <end position="252"/>
    </location>
</feature>
<comment type="caution">
    <text evidence="2">The sequence shown here is derived from an EMBL/GenBank/DDBJ whole genome shotgun (WGS) entry which is preliminary data.</text>
</comment>
<feature type="region of interest" description="Disordered" evidence="1">
    <location>
        <begin position="50"/>
        <end position="126"/>
    </location>
</feature>
<feature type="compositionally biased region" description="Polar residues" evidence="1">
    <location>
        <begin position="598"/>
        <end position="607"/>
    </location>
</feature>
<organism evidence="2 3">
    <name type="scientific">Trichoglossum hirsutum</name>
    <dbReference type="NCBI Taxonomy" id="265104"/>
    <lineage>
        <taxon>Eukaryota</taxon>
        <taxon>Fungi</taxon>
        <taxon>Dikarya</taxon>
        <taxon>Ascomycota</taxon>
        <taxon>Pezizomycotina</taxon>
        <taxon>Geoglossomycetes</taxon>
        <taxon>Geoglossales</taxon>
        <taxon>Geoglossaceae</taxon>
        <taxon>Trichoglossum</taxon>
    </lineage>
</organism>
<evidence type="ECO:0000313" key="3">
    <source>
        <dbReference type="Proteomes" id="UP000750711"/>
    </source>
</evidence>
<feature type="compositionally biased region" description="Polar residues" evidence="1">
    <location>
        <begin position="80"/>
        <end position="100"/>
    </location>
</feature>
<proteinExistence type="predicted"/>
<accession>A0A9P8LII3</accession>
<feature type="compositionally biased region" description="Polar residues" evidence="1">
    <location>
        <begin position="370"/>
        <end position="381"/>
    </location>
</feature>
<dbReference type="Proteomes" id="UP000750711">
    <property type="component" value="Unassembled WGS sequence"/>
</dbReference>
<name>A0A9P8LII3_9PEZI</name>
<feature type="compositionally biased region" description="Acidic residues" evidence="1">
    <location>
        <begin position="455"/>
        <end position="465"/>
    </location>
</feature>
<feature type="compositionally biased region" description="Polar residues" evidence="1">
    <location>
        <begin position="516"/>
        <end position="535"/>
    </location>
</feature>
<feature type="compositionally biased region" description="Polar residues" evidence="1">
    <location>
        <begin position="307"/>
        <end position="335"/>
    </location>
</feature>
<feature type="compositionally biased region" description="Basic and acidic residues" evidence="1">
    <location>
        <begin position="176"/>
        <end position="190"/>
    </location>
</feature>
<dbReference type="AlphaFoldDB" id="A0A9P8LII3"/>
<feature type="compositionally biased region" description="Basic residues" evidence="1">
    <location>
        <begin position="382"/>
        <end position="392"/>
    </location>
</feature>
<protein>
    <submittedName>
        <fullName evidence="2">Uncharacterized protein</fullName>
    </submittedName>
</protein>